<dbReference type="AlphaFoldDB" id="A0A1T4KQ17"/>
<dbReference type="InterPro" id="IPR050832">
    <property type="entry name" value="Bact_Acetyltransf"/>
</dbReference>
<protein>
    <submittedName>
        <fullName evidence="4">Ribosomal protein S18 acetylase RimI</fullName>
    </submittedName>
</protein>
<gene>
    <name evidence="4" type="ORF">SAMN02745673_00484</name>
</gene>
<accession>A0A1T4KQ17</accession>
<reference evidence="4 5" key="1">
    <citation type="submission" date="2017-02" db="EMBL/GenBank/DDBJ databases">
        <authorList>
            <person name="Peterson S.W."/>
        </authorList>
    </citation>
    <scope>NUCLEOTIDE SEQUENCE [LARGE SCALE GENOMIC DNA]</scope>
    <source>
        <strain evidence="4 5">DSM 45154</strain>
    </source>
</reference>
<dbReference type="Pfam" id="PF00583">
    <property type="entry name" value="Acetyltransf_1"/>
    <property type="match status" value="1"/>
</dbReference>
<keyword evidence="1" id="KW-0808">Transferase</keyword>
<dbReference type="OrthoDB" id="4322031at2"/>
<evidence type="ECO:0000256" key="1">
    <source>
        <dbReference type="ARBA" id="ARBA00022679"/>
    </source>
</evidence>
<dbReference type="EMBL" id="FUWS01000001">
    <property type="protein sequence ID" value="SJZ44501.1"/>
    <property type="molecule type" value="Genomic_DNA"/>
</dbReference>
<evidence type="ECO:0000256" key="2">
    <source>
        <dbReference type="ARBA" id="ARBA00023315"/>
    </source>
</evidence>
<dbReference type="SUPFAM" id="SSF55729">
    <property type="entry name" value="Acyl-CoA N-acyltransferases (Nat)"/>
    <property type="match status" value="1"/>
</dbReference>
<dbReference type="Gene3D" id="3.40.630.30">
    <property type="match status" value="1"/>
</dbReference>
<dbReference type="GO" id="GO:0016747">
    <property type="term" value="F:acyltransferase activity, transferring groups other than amino-acyl groups"/>
    <property type="evidence" value="ECO:0007669"/>
    <property type="project" value="InterPro"/>
</dbReference>
<keyword evidence="4" id="KW-0687">Ribonucleoprotein</keyword>
<proteinExistence type="predicted"/>
<feature type="domain" description="N-acetyltransferase" evidence="3">
    <location>
        <begin position="11"/>
        <end position="166"/>
    </location>
</feature>
<dbReference type="Proteomes" id="UP000190637">
    <property type="component" value="Unassembled WGS sequence"/>
</dbReference>
<dbReference type="PROSITE" id="PS51186">
    <property type="entry name" value="GNAT"/>
    <property type="match status" value="1"/>
</dbReference>
<evidence type="ECO:0000259" key="3">
    <source>
        <dbReference type="PROSITE" id="PS51186"/>
    </source>
</evidence>
<keyword evidence="2" id="KW-0012">Acyltransferase</keyword>
<dbReference type="InterPro" id="IPR016181">
    <property type="entry name" value="Acyl_CoA_acyltransferase"/>
</dbReference>
<keyword evidence="5" id="KW-1185">Reference proteome</keyword>
<dbReference type="InterPro" id="IPR000182">
    <property type="entry name" value="GNAT_dom"/>
</dbReference>
<name>A0A1T4KQ17_9ACTN</name>
<evidence type="ECO:0000313" key="5">
    <source>
        <dbReference type="Proteomes" id="UP000190637"/>
    </source>
</evidence>
<dbReference type="PANTHER" id="PTHR43877">
    <property type="entry name" value="AMINOALKYLPHOSPHONATE N-ACETYLTRANSFERASE-RELATED-RELATED"/>
    <property type="match status" value="1"/>
</dbReference>
<dbReference type="CDD" id="cd04301">
    <property type="entry name" value="NAT_SF"/>
    <property type="match status" value="1"/>
</dbReference>
<dbReference type="RefSeq" id="WP_078759872.1">
    <property type="nucleotide sequence ID" value="NZ_FUWS01000001.1"/>
</dbReference>
<evidence type="ECO:0000313" key="4">
    <source>
        <dbReference type="EMBL" id="SJZ44501.1"/>
    </source>
</evidence>
<keyword evidence="4" id="KW-0689">Ribosomal protein</keyword>
<dbReference type="GO" id="GO:0005840">
    <property type="term" value="C:ribosome"/>
    <property type="evidence" value="ECO:0007669"/>
    <property type="project" value="UniProtKB-KW"/>
</dbReference>
<organism evidence="4 5">
    <name type="scientific">Marinactinospora thermotolerans DSM 45154</name>
    <dbReference type="NCBI Taxonomy" id="1122192"/>
    <lineage>
        <taxon>Bacteria</taxon>
        <taxon>Bacillati</taxon>
        <taxon>Actinomycetota</taxon>
        <taxon>Actinomycetes</taxon>
        <taxon>Streptosporangiales</taxon>
        <taxon>Nocardiopsidaceae</taxon>
        <taxon>Marinactinospora</taxon>
    </lineage>
</organism>
<dbReference type="STRING" id="1122192.SAMN02745673_00484"/>
<sequence>MSLPTDIAPDITIGPAEAEDVGEIWTLQLAAYVFEAQACGDPCIPPLTETVPQIRSAMDQGALLLKATRGGRIVGAARGRSAGRTFLIGRLAVAPDQRRRGLGRTLAGAIERYALERHPGLSAFALTTTHTGDAGLRLYRGLGYQETTRERIAGHLTMVHLRKEVPGRVPIAGTP</sequence>